<organism evidence="3 4">
    <name type="scientific">Ligilactobacillus hayakitensis DSM 18933 = JCM 14209</name>
    <dbReference type="NCBI Taxonomy" id="1423755"/>
    <lineage>
        <taxon>Bacteria</taxon>
        <taxon>Bacillati</taxon>
        <taxon>Bacillota</taxon>
        <taxon>Bacilli</taxon>
        <taxon>Lactobacillales</taxon>
        <taxon>Lactobacillaceae</taxon>
        <taxon>Ligilactobacillus</taxon>
    </lineage>
</organism>
<dbReference type="InterPro" id="IPR011249">
    <property type="entry name" value="Metalloenz_LuxS/M16"/>
</dbReference>
<dbReference type="STRING" id="1423755.FC40_GL000922"/>
<dbReference type="AlphaFoldDB" id="A0A0R1WXZ2"/>
<dbReference type="Pfam" id="PF05193">
    <property type="entry name" value="Peptidase_M16_C"/>
    <property type="match status" value="1"/>
</dbReference>
<name>A0A0R1WXZ2_9LACO</name>
<sequence length="427" mass="49701">MKIKTYESFNETLYTKVLKNGLKVNILPKKDYERAYGIITTDYGSIDNEFVPYAKNEMQKFPAGIAHFLEHKLFEKENYDAFELFGKYGADSNAFTSFTRTSYLFSASQNIKESLKILLDFVFDPYFSKKSVEKEKGIIGQEIMMYQDEPGWQLYSGILSNLYPQSALSDDIAGTVESISKITVEDLYACYETFYQPQNMNLFLVGNYDVNTTFKLIDEIMVQKEFQPIQKINRKPLEIKPVIKERVKYMEVQRPKIALGIRGLESYKGKEGLKFKMKMQLLLSVLLGENSKYYLDLYNQNVVDDSFGFDFQLERGFNFALLSTNTSKIEDFISSIQKILKNAPRILTESKEEFELEKREFLGSIIKSMDSLESIANRYEGKLFDDATIFDMAEILEEIRLDDLIEISQKYFDEERMSVFKILPKEK</sequence>
<dbReference type="PANTHER" id="PTHR11851">
    <property type="entry name" value="METALLOPROTEASE"/>
    <property type="match status" value="1"/>
</dbReference>
<evidence type="ECO:0000313" key="4">
    <source>
        <dbReference type="Proteomes" id="UP000051054"/>
    </source>
</evidence>
<feature type="domain" description="Peptidase M16 N-terminal" evidence="1">
    <location>
        <begin position="63"/>
        <end position="174"/>
    </location>
</feature>
<protein>
    <submittedName>
        <fullName evidence="3">M16 family peptidase</fullName>
    </submittedName>
</protein>
<evidence type="ECO:0000259" key="2">
    <source>
        <dbReference type="Pfam" id="PF05193"/>
    </source>
</evidence>
<reference evidence="3 4" key="1">
    <citation type="journal article" date="2015" name="Genome Announc.">
        <title>Expanding the biotechnology potential of lactobacilli through comparative genomics of 213 strains and associated genera.</title>
        <authorList>
            <person name="Sun Z."/>
            <person name="Harris H.M."/>
            <person name="McCann A."/>
            <person name="Guo C."/>
            <person name="Argimon S."/>
            <person name="Zhang W."/>
            <person name="Yang X."/>
            <person name="Jeffery I.B."/>
            <person name="Cooney J.C."/>
            <person name="Kagawa T.F."/>
            <person name="Liu W."/>
            <person name="Song Y."/>
            <person name="Salvetti E."/>
            <person name="Wrobel A."/>
            <person name="Rasinkangas P."/>
            <person name="Parkhill J."/>
            <person name="Rea M.C."/>
            <person name="O'Sullivan O."/>
            <person name="Ritari J."/>
            <person name="Douillard F.P."/>
            <person name="Paul Ross R."/>
            <person name="Yang R."/>
            <person name="Briner A.E."/>
            <person name="Felis G.E."/>
            <person name="de Vos W.M."/>
            <person name="Barrangou R."/>
            <person name="Klaenhammer T.R."/>
            <person name="Caufield P.W."/>
            <person name="Cui Y."/>
            <person name="Zhang H."/>
            <person name="O'Toole P.W."/>
        </authorList>
    </citation>
    <scope>NUCLEOTIDE SEQUENCE [LARGE SCALE GENOMIC DNA]</scope>
    <source>
        <strain evidence="3 4">DSM 18933</strain>
    </source>
</reference>
<dbReference type="InterPro" id="IPR007863">
    <property type="entry name" value="Peptidase_M16_C"/>
</dbReference>
<comment type="caution">
    <text evidence="3">The sequence shown here is derived from an EMBL/GenBank/DDBJ whole genome shotgun (WGS) entry which is preliminary data.</text>
</comment>
<dbReference type="SUPFAM" id="SSF63411">
    <property type="entry name" value="LuxS/MPP-like metallohydrolase"/>
    <property type="match status" value="2"/>
</dbReference>
<dbReference type="InterPro" id="IPR050361">
    <property type="entry name" value="MPP/UQCRC_Complex"/>
</dbReference>
<dbReference type="Pfam" id="PF00675">
    <property type="entry name" value="Peptidase_M16"/>
    <property type="match status" value="1"/>
</dbReference>
<dbReference type="Proteomes" id="UP000051054">
    <property type="component" value="Unassembled WGS sequence"/>
</dbReference>
<dbReference type="PATRIC" id="fig|1423755.3.peg.977"/>
<evidence type="ECO:0000259" key="1">
    <source>
        <dbReference type="Pfam" id="PF00675"/>
    </source>
</evidence>
<dbReference type="RefSeq" id="WP_025021604.1">
    <property type="nucleotide sequence ID" value="NZ_AZGD01000090.1"/>
</dbReference>
<dbReference type="InterPro" id="IPR011765">
    <property type="entry name" value="Pept_M16_N"/>
</dbReference>
<accession>A0A0R1WXZ2</accession>
<dbReference type="NCBIfam" id="NF047421">
    <property type="entry name" value="YfmH_fam"/>
    <property type="match status" value="1"/>
</dbReference>
<dbReference type="Gene3D" id="3.30.830.10">
    <property type="entry name" value="Metalloenzyme, LuxS/M16 peptidase-like"/>
    <property type="match status" value="2"/>
</dbReference>
<keyword evidence="4" id="KW-1185">Reference proteome</keyword>
<evidence type="ECO:0000313" key="3">
    <source>
        <dbReference type="EMBL" id="KRM19132.1"/>
    </source>
</evidence>
<dbReference type="GO" id="GO:0046872">
    <property type="term" value="F:metal ion binding"/>
    <property type="evidence" value="ECO:0007669"/>
    <property type="project" value="InterPro"/>
</dbReference>
<proteinExistence type="predicted"/>
<dbReference type="PANTHER" id="PTHR11851:SF134">
    <property type="entry name" value="ZINC-DEPENDENT PROTEASE"/>
    <property type="match status" value="1"/>
</dbReference>
<dbReference type="OrthoDB" id="9811314at2"/>
<feature type="domain" description="Peptidase M16 C-terminal" evidence="2">
    <location>
        <begin position="181"/>
        <end position="358"/>
    </location>
</feature>
<gene>
    <name evidence="3" type="ORF">FC40_GL000922</name>
</gene>
<dbReference type="eggNOG" id="COG0612">
    <property type="taxonomic scope" value="Bacteria"/>
</dbReference>
<dbReference type="EMBL" id="AZGD01000090">
    <property type="protein sequence ID" value="KRM19132.1"/>
    <property type="molecule type" value="Genomic_DNA"/>
</dbReference>